<name>A0AAN5I853_9BILA</name>
<organism evidence="1 2">
    <name type="scientific">Pristionchus mayeri</name>
    <dbReference type="NCBI Taxonomy" id="1317129"/>
    <lineage>
        <taxon>Eukaryota</taxon>
        <taxon>Metazoa</taxon>
        <taxon>Ecdysozoa</taxon>
        <taxon>Nematoda</taxon>
        <taxon>Chromadorea</taxon>
        <taxon>Rhabditida</taxon>
        <taxon>Rhabditina</taxon>
        <taxon>Diplogasteromorpha</taxon>
        <taxon>Diplogasteroidea</taxon>
        <taxon>Neodiplogasteridae</taxon>
        <taxon>Pristionchus</taxon>
    </lineage>
</organism>
<feature type="non-terminal residue" evidence="1">
    <location>
        <position position="1"/>
    </location>
</feature>
<dbReference type="EMBL" id="BTRK01000005">
    <property type="protein sequence ID" value="GMR56172.1"/>
    <property type="molecule type" value="Genomic_DNA"/>
</dbReference>
<proteinExistence type="predicted"/>
<accession>A0AAN5I853</accession>
<protein>
    <submittedName>
        <fullName evidence="1">Uncharacterized protein</fullName>
    </submittedName>
</protein>
<sequence length="74" mass="8148">ELLDRHSLLDALVVDDPSGAFAHLHAHNRCLLLHGELSTEGLEHAGERLRVANLSVHLNSVKVEDDVCDRVDFG</sequence>
<dbReference type="AlphaFoldDB" id="A0AAN5I853"/>
<reference evidence="2" key="1">
    <citation type="submission" date="2022-10" db="EMBL/GenBank/DDBJ databases">
        <title>Genome assembly of Pristionchus species.</title>
        <authorList>
            <person name="Yoshida K."/>
            <person name="Sommer R.J."/>
        </authorList>
    </citation>
    <scope>NUCLEOTIDE SEQUENCE [LARGE SCALE GENOMIC DNA]</scope>
    <source>
        <strain evidence="2">RS5460</strain>
    </source>
</reference>
<gene>
    <name evidence="1" type="ORF">PMAYCL1PPCAC_26367</name>
</gene>
<keyword evidence="2" id="KW-1185">Reference proteome</keyword>
<dbReference type="Proteomes" id="UP001328107">
    <property type="component" value="Unassembled WGS sequence"/>
</dbReference>
<feature type="non-terminal residue" evidence="1">
    <location>
        <position position="74"/>
    </location>
</feature>
<evidence type="ECO:0000313" key="1">
    <source>
        <dbReference type="EMBL" id="GMR56172.1"/>
    </source>
</evidence>
<comment type="caution">
    <text evidence="1">The sequence shown here is derived from an EMBL/GenBank/DDBJ whole genome shotgun (WGS) entry which is preliminary data.</text>
</comment>
<evidence type="ECO:0000313" key="2">
    <source>
        <dbReference type="Proteomes" id="UP001328107"/>
    </source>
</evidence>